<dbReference type="InterPro" id="IPR017900">
    <property type="entry name" value="4Fe4S_Fe_S_CS"/>
</dbReference>
<dbReference type="Pfam" id="PF02754">
    <property type="entry name" value="CCG"/>
    <property type="match status" value="2"/>
</dbReference>
<reference evidence="8 9" key="1">
    <citation type="submission" date="2019-09" db="EMBL/GenBank/DDBJ databases">
        <authorList>
            <person name="Silva M."/>
            <person name="Pereira G."/>
            <person name="Lopes-Da-Costa L."/>
            <person name="Silva E."/>
        </authorList>
    </citation>
    <scope>NUCLEOTIDE SEQUENCE [LARGE SCALE GENOMIC DNA]</scope>
    <source>
        <strain evidence="8 9">FMV-PI01</strain>
    </source>
</reference>
<evidence type="ECO:0000313" key="9">
    <source>
        <dbReference type="Proteomes" id="UP000476338"/>
    </source>
</evidence>
<dbReference type="GO" id="GO:0051539">
    <property type="term" value="F:4 iron, 4 sulfur cluster binding"/>
    <property type="evidence" value="ECO:0007669"/>
    <property type="project" value="UniProtKB-UniRule"/>
</dbReference>
<name>A0A6L5WKW2_9BACT</name>
<gene>
    <name evidence="8" type="ORF">F1B92_04080</name>
</gene>
<evidence type="ECO:0000256" key="3">
    <source>
        <dbReference type="ARBA" id="ARBA00022737"/>
    </source>
</evidence>
<dbReference type="PROSITE" id="PS00198">
    <property type="entry name" value="4FE4S_FER_1"/>
    <property type="match status" value="1"/>
</dbReference>
<dbReference type="EMBL" id="VWSJ01000011">
    <property type="protein sequence ID" value="MSN96371.1"/>
    <property type="molecule type" value="Genomic_DNA"/>
</dbReference>
<dbReference type="Proteomes" id="UP000476338">
    <property type="component" value="Unassembled WGS sequence"/>
</dbReference>
<keyword evidence="3" id="KW-0677">Repeat</keyword>
<dbReference type="InterPro" id="IPR004017">
    <property type="entry name" value="Cys_rich_dom"/>
</dbReference>
<dbReference type="InterPro" id="IPR017896">
    <property type="entry name" value="4Fe4S_Fe-S-bd"/>
</dbReference>
<dbReference type="GO" id="GO:0019154">
    <property type="term" value="F:glycolate dehydrogenase activity"/>
    <property type="evidence" value="ECO:0007669"/>
    <property type="project" value="UniProtKB-EC"/>
</dbReference>
<dbReference type="PANTHER" id="PTHR32479">
    <property type="entry name" value="GLYCOLATE OXIDASE IRON-SULFUR SUBUNIT"/>
    <property type="match status" value="1"/>
</dbReference>
<comment type="cofactor">
    <cofactor evidence="6">
        <name>[4Fe-4S] cluster</name>
        <dbReference type="ChEBI" id="CHEBI:49883"/>
    </cofactor>
    <text evidence="6">Binds 2 [4Fe-4S] clusters.</text>
</comment>
<keyword evidence="9" id="KW-1185">Reference proteome</keyword>
<keyword evidence="6" id="KW-0813">Transport</keyword>
<dbReference type="InterPro" id="IPR012257">
    <property type="entry name" value="Glc_ox_4Fe-4S"/>
</dbReference>
<dbReference type="GO" id="GO:0046872">
    <property type="term" value="F:metal ion binding"/>
    <property type="evidence" value="ECO:0007669"/>
    <property type="project" value="UniProtKB-UniRule"/>
</dbReference>
<comment type="catalytic activity">
    <reaction evidence="6">
        <text>glycolate + A = glyoxylate + AH2</text>
        <dbReference type="Rhea" id="RHEA:21264"/>
        <dbReference type="ChEBI" id="CHEBI:13193"/>
        <dbReference type="ChEBI" id="CHEBI:17499"/>
        <dbReference type="ChEBI" id="CHEBI:29805"/>
        <dbReference type="ChEBI" id="CHEBI:36655"/>
        <dbReference type="EC" id="1.1.99.14"/>
    </reaction>
</comment>
<proteinExistence type="predicted"/>
<evidence type="ECO:0000256" key="4">
    <source>
        <dbReference type="ARBA" id="ARBA00023004"/>
    </source>
</evidence>
<evidence type="ECO:0000256" key="1">
    <source>
        <dbReference type="ARBA" id="ARBA00022485"/>
    </source>
</evidence>
<dbReference type="InterPro" id="IPR009051">
    <property type="entry name" value="Helical_ferredxn"/>
</dbReference>
<keyword evidence="4 6" id="KW-0408">Iron</keyword>
<sequence length="419" mass="47664">MIDLLDISNACVKCGKCIQVCTIYDINRDETTSPRGFLDLLGAYKNGDLNLDKSAKQIFESCFLCTNCVEACPKNLRVDTAIESVRVDISEKYGISWYKKIAFWFLSHRKILDIAAKMGYIFQSCAFKIQNEKFTNSMKARFSLPIIKKERLLPTASKKSFLNSHPEFIDNGGDKTIGLFIGCMGNYAYTNIGESILKICKTLKINVHLMKKQACCGAAMYFTGDIKRVKSLAKFNIEYFEKLNLEAIIIPEATCSAMIRVDYEHVFSDEKSWQERAIELKDKIFLATEFFDKFTNLSEILANKNRTDISITYHDPCHARKMQGIYKEPRNLLNKNFKIIEMKNPNKCCGFGGVTMQTNRYNLSRKAGLEKTGMIKKTNANFVSAECSACRMQLNNVLNIDKCDIRCVNPVELIAEALQ</sequence>
<dbReference type="Gene3D" id="1.10.1060.10">
    <property type="entry name" value="Alpha-helical ferredoxin"/>
    <property type="match status" value="1"/>
</dbReference>
<dbReference type="AlphaFoldDB" id="A0A6L5WKW2"/>
<evidence type="ECO:0000256" key="5">
    <source>
        <dbReference type="ARBA" id="ARBA00023014"/>
    </source>
</evidence>
<dbReference type="PANTHER" id="PTHR32479:SF20">
    <property type="entry name" value="GLYCOLATE OXIDASE IRON-SULFUR SUBUNIT"/>
    <property type="match status" value="1"/>
</dbReference>
<evidence type="ECO:0000313" key="8">
    <source>
        <dbReference type="EMBL" id="MSN96371.1"/>
    </source>
</evidence>
<reference evidence="8 9" key="2">
    <citation type="submission" date="2020-03" db="EMBL/GenBank/DDBJ databases">
        <title>Campylobacter portucalensis sp. nov., a new species of Campylobacter isolated from the reproductive tract of bulls.</title>
        <authorList>
            <person name="Silva M.F."/>
            <person name="Pereira G."/>
            <person name="Carneiro C."/>
            <person name="Hemphill A."/>
            <person name="Mateus L."/>
            <person name="Lopes-Da-Costa L."/>
            <person name="Silva E."/>
        </authorList>
    </citation>
    <scope>NUCLEOTIDE SEQUENCE [LARGE SCALE GENOMIC DNA]</scope>
    <source>
        <strain evidence="8 9">FMV-PI01</strain>
    </source>
</reference>
<dbReference type="SUPFAM" id="SSF46548">
    <property type="entry name" value="alpha-helical ferredoxin"/>
    <property type="match status" value="1"/>
</dbReference>
<keyword evidence="2 6" id="KW-0479">Metal-binding</keyword>
<dbReference type="Pfam" id="PF13183">
    <property type="entry name" value="Fer4_8"/>
    <property type="match status" value="1"/>
</dbReference>
<comment type="catalytic activity">
    <reaction evidence="6">
        <text>(R)-lactate + A = pyruvate + AH2</text>
        <dbReference type="Rhea" id="RHEA:15089"/>
        <dbReference type="ChEBI" id="CHEBI:13193"/>
        <dbReference type="ChEBI" id="CHEBI:15361"/>
        <dbReference type="ChEBI" id="CHEBI:16004"/>
        <dbReference type="ChEBI" id="CHEBI:17499"/>
    </reaction>
</comment>
<evidence type="ECO:0000256" key="2">
    <source>
        <dbReference type="ARBA" id="ARBA00022723"/>
    </source>
</evidence>
<dbReference type="PROSITE" id="PS51379">
    <property type="entry name" value="4FE4S_FER_2"/>
    <property type="match status" value="1"/>
</dbReference>
<keyword evidence="1 6" id="KW-0004">4Fe-4S</keyword>
<dbReference type="PIRSF" id="PIRSF000139">
    <property type="entry name" value="Glc_ox_4Fe-4S"/>
    <property type="match status" value="1"/>
</dbReference>
<organism evidence="8 9">
    <name type="scientific">Campylobacter portucalensis</name>
    <dbReference type="NCBI Taxonomy" id="2608384"/>
    <lineage>
        <taxon>Bacteria</taxon>
        <taxon>Pseudomonadati</taxon>
        <taxon>Campylobacterota</taxon>
        <taxon>Epsilonproteobacteria</taxon>
        <taxon>Campylobacterales</taxon>
        <taxon>Campylobacteraceae</taxon>
        <taxon>Campylobacter</taxon>
    </lineage>
</organism>
<protein>
    <recommendedName>
        <fullName evidence="6">Glycolate oxidase iron-sulfur subunit</fullName>
        <ecNumber evidence="6">1.1.99.14</ecNumber>
    </recommendedName>
</protein>
<feature type="domain" description="4Fe-4S ferredoxin-type" evidence="7">
    <location>
        <begin position="1"/>
        <end position="31"/>
    </location>
</feature>
<accession>A0A6L5WKW2</accession>
<comment type="function">
    <text evidence="6">Component of a complex that catalyzes the oxidation of glycolate to glyoxylate.</text>
</comment>
<dbReference type="EC" id="1.1.99.14" evidence="6"/>
<keyword evidence="5 6" id="KW-0411">Iron-sulfur</keyword>
<keyword evidence="6" id="KW-0249">Electron transport</keyword>
<evidence type="ECO:0000256" key="6">
    <source>
        <dbReference type="PIRNR" id="PIRNR000139"/>
    </source>
</evidence>
<comment type="caution">
    <text evidence="8">The sequence shown here is derived from an EMBL/GenBank/DDBJ whole genome shotgun (WGS) entry which is preliminary data.</text>
</comment>
<evidence type="ECO:0000259" key="7">
    <source>
        <dbReference type="PROSITE" id="PS51379"/>
    </source>
</evidence>